<evidence type="ECO:0000256" key="1">
    <source>
        <dbReference type="ARBA" id="ARBA00004141"/>
    </source>
</evidence>
<dbReference type="RefSeq" id="WP_126717770.1">
    <property type="nucleotide sequence ID" value="NZ_RWJF01000001.1"/>
</dbReference>
<comment type="caution">
    <text evidence="6">The sequence shown here is derived from an EMBL/GenBank/DDBJ whole genome shotgun (WGS) entry which is preliminary data.</text>
</comment>
<keyword evidence="4 5" id="KW-0472">Membrane</keyword>
<dbReference type="Gene3D" id="1.20.1550.10">
    <property type="entry name" value="DsbB-like"/>
    <property type="match status" value="1"/>
</dbReference>
<keyword evidence="7" id="KW-1185">Reference proteome</keyword>
<gene>
    <name evidence="6" type="ORF">HMF7854_03155</name>
</gene>
<accession>A0A429V7K9</accession>
<keyword evidence="2 5" id="KW-0812">Transmembrane</keyword>
<protein>
    <submittedName>
        <fullName evidence="6">Disulfide bond formation protein B</fullName>
    </submittedName>
</protein>
<reference evidence="6 7" key="1">
    <citation type="submission" date="2018-12" db="EMBL/GenBank/DDBJ databases">
        <title>Sphingomonas sp. HMF7854 Genome sequencing and assembly.</title>
        <authorList>
            <person name="Cha I."/>
            <person name="Kang H."/>
            <person name="Kim H."/>
            <person name="Kang J."/>
            <person name="Joh K."/>
        </authorList>
    </citation>
    <scope>NUCLEOTIDE SEQUENCE [LARGE SCALE GENOMIC DNA]</scope>
    <source>
        <strain evidence="6 7">HMF7854</strain>
    </source>
</reference>
<feature type="transmembrane region" description="Helical" evidence="5">
    <location>
        <begin position="15"/>
        <end position="36"/>
    </location>
</feature>
<sequence length="169" mass="17879">MASAAGLPAARSDRFAPVALGRLLAALIPVALLAGAYGSQLFGGLFPCEMCWWQRYAHFAALPFALGAFLVALGSRTQRVLTLAAALAIGVSGAIGLFHAGVERKWWEGFTTCTATGARSLQDILLSPMIRCDQIQFEFLGISMAGWNAIISLTAALGIAWLTLRPARA</sequence>
<feature type="transmembrane region" description="Helical" evidence="5">
    <location>
        <begin position="56"/>
        <end position="73"/>
    </location>
</feature>
<evidence type="ECO:0000256" key="4">
    <source>
        <dbReference type="ARBA" id="ARBA00023136"/>
    </source>
</evidence>
<dbReference type="SUPFAM" id="SSF158442">
    <property type="entry name" value="DsbB-like"/>
    <property type="match status" value="1"/>
</dbReference>
<evidence type="ECO:0000256" key="3">
    <source>
        <dbReference type="ARBA" id="ARBA00022989"/>
    </source>
</evidence>
<feature type="transmembrane region" description="Helical" evidence="5">
    <location>
        <begin position="145"/>
        <end position="164"/>
    </location>
</feature>
<dbReference type="InterPro" id="IPR003752">
    <property type="entry name" value="DiS_bond_form_DsbB/BdbC"/>
</dbReference>
<evidence type="ECO:0000256" key="2">
    <source>
        <dbReference type="ARBA" id="ARBA00022692"/>
    </source>
</evidence>
<dbReference type="Pfam" id="PF02600">
    <property type="entry name" value="DsbB"/>
    <property type="match status" value="1"/>
</dbReference>
<dbReference type="GO" id="GO:0015035">
    <property type="term" value="F:protein-disulfide reductase activity"/>
    <property type="evidence" value="ECO:0007669"/>
    <property type="project" value="InterPro"/>
</dbReference>
<feature type="transmembrane region" description="Helical" evidence="5">
    <location>
        <begin position="80"/>
        <end position="102"/>
    </location>
</feature>
<keyword evidence="3 5" id="KW-1133">Transmembrane helix</keyword>
<dbReference type="GO" id="GO:0016020">
    <property type="term" value="C:membrane"/>
    <property type="evidence" value="ECO:0007669"/>
    <property type="project" value="UniProtKB-SubCell"/>
</dbReference>
<dbReference type="AlphaFoldDB" id="A0A429V7K9"/>
<dbReference type="Proteomes" id="UP000274661">
    <property type="component" value="Unassembled WGS sequence"/>
</dbReference>
<proteinExistence type="predicted"/>
<evidence type="ECO:0000313" key="6">
    <source>
        <dbReference type="EMBL" id="RST29933.1"/>
    </source>
</evidence>
<organism evidence="6 7">
    <name type="scientific">Sphingomonas ginkgonis</name>
    <dbReference type="NCBI Taxonomy" id="2315330"/>
    <lineage>
        <taxon>Bacteria</taxon>
        <taxon>Pseudomonadati</taxon>
        <taxon>Pseudomonadota</taxon>
        <taxon>Alphaproteobacteria</taxon>
        <taxon>Sphingomonadales</taxon>
        <taxon>Sphingomonadaceae</taxon>
        <taxon>Sphingomonas</taxon>
    </lineage>
</organism>
<dbReference type="InterPro" id="IPR023380">
    <property type="entry name" value="DsbB-like_sf"/>
</dbReference>
<comment type="subcellular location">
    <subcellularLocation>
        <location evidence="1">Membrane</location>
        <topology evidence="1">Multi-pass membrane protein</topology>
    </subcellularLocation>
</comment>
<evidence type="ECO:0000256" key="5">
    <source>
        <dbReference type="SAM" id="Phobius"/>
    </source>
</evidence>
<evidence type="ECO:0000313" key="7">
    <source>
        <dbReference type="Proteomes" id="UP000274661"/>
    </source>
</evidence>
<dbReference type="OrthoDB" id="9808637at2"/>
<dbReference type="GO" id="GO:0006457">
    <property type="term" value="P:protein folding"/>
    <property type="evidence" value="ECO:0007669"/>
    <property type="project" value="InterPro"/>
</dbReference>
<name>A0A429V7K9_9SPHN</name>
<dbReference type="EMBL" id="RWJF01000001">
    <property type="protein sequence ID" value="RST29933.1"/>
    <property type="molecule type" value="Genomic_DNA"/>
</dbReference>